<feature type="transmembrane region" description="Helical" evidence="1">
    <location>
        <begin position="20"/>
        <end position="38"/>
    </location>
</feature>
<evidence type="ECO:0000256" key="1">
    <source>
        <dbReference type="SAM" id="Phobius"/>
    </source>
</evidence>
<gene>
    <name evidence="2" type="ORF">GLW07_19905</name>
</gene>
<dbReference type="InterPro" id="IPR010897">
    <property type="entry name" value="Spore_II_P"/>
</dbReference>
<evidence type="ECO:0000313" key="2">
    <source>
        <dbReference type="EMBL" id="MYL65629.1"/>
    </source>
</evidence>
<dbReference type="NCBIfam" id="TIGR02867">
    <property type="entry name" value="spore_II_P"/>
    <property type="match status" value="1"/>
</dbReference>
<comment type="caution">
    <text evidence="2">The sequence shown here is derived from an EMBL/GenBank/DDBJ whole genome shotgun (WGS) entry which is preliminary data.</text>
</comment>
<reference evidence="2 3" key="1">
    <citation type="submission" date="2019-11" db="EMBL/GenBank/DDBJ databases">
        <title>Genome sequences of 17 halophilic strains isolated from different environments.</title>
        <authorList>
            <person name="Furrow R.E."/>
        </authorList>
    </citation>
    <scope>NUCLEOTIDE SEQUENCE [LARGE SCALE GENOMIC DNA]</scope>
    <source>
        <strain evidence="2 3">22506_14_FS</strain>
    </source>
</reference>
<dbReference type="Gene3D" id="3.40.630.40">
    <property type="entry name" value="Zn-dependent exopeptidases"/>
    <property type="match status" value="1"/>
</dbReference>
<protein>
    <submittedName>
        <fullName evidence="2">Stage II sporulation protein P</fullName>
    </submittedName>
</protein>
<dbReference type="AlphaFoldDB" id="A0A845F4A1"/>
<organism evidence="2 3">
    <name type="scientific">Guptibacillus hwajinpoensis</name>
    <dbReference type="NCBI Taxonomy" id="208199"/>
    <lineage>
        <taxon>Bacteria</taxon>
        <taxon>Bacillati</taxon>
        <taxon>Bacillota</taxon>
        <taxon>Bacilli</taxon>
        <taxon>Bacillales</taxon>
        <taxon>Guptibacillaceae</taxon>
        <taxon>Guptibacillus</taxon>
    </lineage>
</organism>
<proteinExistence type="predicted"/>
<keyword evidence="1" id="KW-1133">Transmembrane helix</keyword>
<sequence length="390" mass="42765">MKSSSPRLFGDTSSRQIRLISFFTVSGLIFLFIVAGVISSSETKYQLSSSMLHDWITSFSTEAMVYGMGTENHYLTQVLPEESEPPAFSLVMFQFITSVKPGDIRSLLGGELPGFALYDAKIHVAGEGTNFTNLPVESAPPLDDLLKEREVPTEKLEIQDSKDQVTPPLQTTNGKKVALIYHSHSYESYLPLLGLEGEKNADLANDGKTNITLVGKLLGEELEDRGIGAQVDDSNMGALLNEKGLEHGSAYDVSRTIVQSAVASNDDFNLFIDIHRDSLRAKDTTVTINNEEYARTVFVIGEENPNYEKNLALAKELHAALKAEFPGLSRGVISKKGKGVDGIYNQDLSPNAMLIEMGGVDNNLEQLSRTVKAIADVISEHYWGTEKVNK</sequence>
<dbReference type="Pfam" id="PF07454">
    <property type="entry name" value="SpoIIP"/>
    <property type="match status" value="1"/>
</dbReference>
<name>A0A845F4A1_9BACL</name>
<dbReference type="RefSeq" id="WP_160921140.1">
    <property type="nucleotide sequence ID" value="NZ_WMEY01000008.1"/>
</dbReference>
<accession>A0A845F4A1</accession>
<dbReference type="Proteomes" id="UP000447833">
    <property type="component" value="Unassembled WGS sequence"/>
</dbReference>
<evidence type="ECO:0000313" key="3">
    <source>
        <dbReference type="Proteomes" id="UP000447833"/>
    </source>
</evidence>
<keyword evidence="1" id="KW-0472">Membrane</keyword>
<keyword evidence="1" id="KW-0812">Transmembrane</keyword>
<dbReference type="SUPFAM" id="SSF53187">
    <property type="entry name" value="Zn-dependent exopeptidases"/>
    <property type="match status" value="1"/>
</dbReference>
<dbReference type="EMBL" id="WMEY01000008">
    <property type="protein sequence ID" value="MYL65629.1"/>
    <property type="molecule type" value="Genomic_DNA"/>
</dbReference>